<dbReference type="InterPro" id="IPR003767">
    <property type="entry name" value="Malate/L-lactate_DH-like"/>
</dbReference>
<organism evidence="3 4">
    <name type="scientific">Pseudidiomarina aquimaris</name>
    <dbReference type="NCBI Taxonomy" id="641841"/>
    <lineage>
        <taxon>Bacteria</taxon>
        <taxon>Pseudomonadati</taxon>
        <taxon>Pseudomonadota</taxon>
        <taxon>Gammaproteobacteria</taxon>
        <taxon>Alteromonadales</taxon>
        <taxon>Idiomarinaceae</taxon>
        <taxon>Pseudidiomarina</taxon>
    </lineage>
</organism>
<gene>
    <name evidence="3" type="ORF">CWE21_09225</name>
</gene>
<comment type="caution">
    <text evidence="3">The sequence shown here is derived from an EMBL/GenBank/DDBJ whole genome shotgun (WGS) entry which is preliminary data.</text>
</comment>
<evidence type="ECO:0000256" key="1">
    <source>
        <dbReference type="ARBA" id="ARBA00006056"/>
    </source>
</evidence>
<dbReference type="AlphaFoldDB" id="A0A432XFQ1"/>
<dbReference type="SUPFAM" id="SSF89733">
    <property type="entry name" value="L-sulfolactate dehydrogenase-like"/>
    <property type="match status" value="1"/>
</dbReference>
<proteinExistence type="inferred from homology"/>
<keyword evidence="2" id="KW-0560">Oxidoreductase</keyword>
<evidence type="ECO:0000313" key="4">
    <source>
        <dbReference type="Proteomes" id="UP000286678"/>
    </source>
</evidence>
<keyword evidence="4" id="KW-1185">Reference proteome</keyword>
<dbReference type="PANTHER" id="PTHR11091">
    <property type="entry name" value="OXIDOREDUCTASE-RELATED"/>
    <property type="match status" value="1"/>
</dbReference>
<dbReference type="InterPro" id="IPR036111">
    <property type="entry name" value="Mal/L-sulfo/L-lacto_DH-like_sf"/>
</dbReference>
<evidence type="ECO:0000313" key="3">
    <source>
        <dbReference type="EMBL" id="RUO47387.1"/>
    </source>
</evidence>
<dbReference type="InterPro" id="IPR043143">
    <property type="entry name" value="Mal/L-sulf/L-lact_DH-like_NADP"/>
</dbReference>
<dbReference type="Gene3D" id="3.30.1370.60">
    <property type="entry name" value="Hypothetical oxidoreductase yiak, domain 2"/>
    <property type="match status" value="1"/>
</dbReference>
<dbReference type="EMBL" id="PIPT01000006">
    <property type="protein sequence ID" value="RUO47387.1"/>
    <property type="molecule type" value="Genomic_DNA"/>
</dbReference>
<dbReference type="Proteomes" id="UP000286678">
    <property type="component" value="Unassembled WGS sequence"/>
</dbReference>
<dbReference type="PANTHER" id="PTHR11091:SF0">
    <property type="entry name" value="MALATE DEHYDROGENASE"/>
    <property type="match status" value="1"/>
</dbReference>
<protein>
    <submittedName>
        <fullName evidence="3">Lactate dehydrogenase</fullName>
    </submittedName>
</protein>
<sequence>MSEEKKPTAAVMTAWASRCLMKQGATPDVAQSMAEHLVAGDLLGFRTHGLLRLRYNLQALQRGQTKPAGEPELVQGRAAIELWDADLLSGLYVVPKAVKRAIAMARVCGTGTVVIRRTQHVAALAVYLEQAVDAGMLIQMMCSTPAQEVVAPYGAKSACFSPNPFALGVPTESAPILLDMSLSMTAAGKVRTALAENKQLPYAALITAEGDYSCDPATFVAEPASVLASLGGKELGYKGTGLNLFSELWTLALSDYGRKDAAPADADANTVWLQVVDPTAVAEQGAFERQASALVEALKNTQPIDPQQPVRVPGAGALATRARQLTHGIEYSAATWRQLEWCADFCDEPLPTAANAQ</sequence>
<reference evidence="4" key="1">
    <citation type="journal article" date="2018" name="Front. Microbiol.">
        <title>Genome-Based Analysis Reveals the Taxonomy and Diversity of the Family Idiomarinaceae.</title>
        <authorList>
            <person name="Liu Y."/>
            <person name="Lai Q."/>
            <person name="Shao Z."/>
        </authorList>
    </citation>
    <scope>NUCLEOTIDE SEQUENCE [LARGE SCALE GENOMIC DNA]</scope>
    <source>
        <strain evidence="4">SW15</strain>
    </source>
</reference>
<dbReference type="InterPro" id="IPR043144">
    <property type="entry name" value="Mal/L-sulf/L-lact_DH-like_ah"/>
</dbReference>
<dbReference type="GO" id="GO:0016491">
    <property type="term" value="F:oxidoreductase activity"/>
    <property type="evidence" value="ECO:0007669"/>
    <property type="project" value="UniProtKB-KW"/>
</dbReference>
<accession>A0A432XFQ1</accession>
<dbReference type="Pfam" id="PF02615">
    <property type="entry name" value="Ldh_2"/>
    <property type="match status" value="1"/>
</dbReference>
<evidence type="ECO:0000256" key="2">
    <source>
        <dbReference type="ARBA" id="ARBA00023002"/>
    </source>
</evidence>
<dbReference type="RefSeq" id="WP_126834141.1">
    <property type="nucleotide sequence ID" value="NZ_PIPT01000006.1"/>
</dbReference>
<dbReference type="Gene3D" id="1.10.1530.10">
    <property type="match status" value="1"/>
</dbReference>
<dbReference type="OrthoDB" id="9769447at2"/>
<comment type="similarity">
    <text evidence="1">Belongs to the LDH2/MDH2 oxidoreductase family.</text>
</comment>
<name>A0A432XFQ1_9GAMM</name>